<proteinExistence type="inferred from homology"/>
<dbReference type="InterPro" id="IPR011765">
    <property type="entry name" value="Pept_M16_N"/>
</dbReference>
<dbReference type="GO" id="GO:0006508">
    <property type="term" value="P:proteolysis"/>
    <property type="evidence" value="ECO:0007669"/>
    <property type="project" value="UniProtKB-KW"/>
</dbReference>
<keyword evidence="5" id="KW-0482">Metalloprotease</keyword>
<dbReference type="Pfam" id="PF00675">
    <property type="entry name" value="Peptidase_M16"/>
    <property type="match status" value="1"/>
</dbReference>
<keyword evidence="4" id="KW-0862">Zinc</keyword>
<accession>A0A425Y5U2</accession>
<feature type="domain" description="Peptidase M16 N-terminal" evidence="6">
    <location>
        <begin position="14"/>
        <end position="130"/>
    </location>
</feature>
<protein>
    <submittedName>
        <fullName evidence="8">Insulinase family protein</fullName>
    </submittedName>
</protein>
<dbReference type="Pfam" id="PF05193">
    <property type="entry name" value="Peptidase_M16_C"/>
    <property type="match status" value="1"/>
</dbReference>
<evidence type="ECO:0000259" key="7">
    <source>
        <dbReference type="Pfam" id="PF05193"/>
    </source>
</evidence>
<sequence length="413" mass="47469">MIEFDKFTLDNGLKVIVHKDASTPLAAVNILYNIGAKDENPEQTGFAHLFEHLMFGGSVNIPNYDEPLQQVGGDNNAWTNNDVTNYYLTVPKENLETGFWLESDRMLSLAFTQKSLDVQKAVVIEEFKQHYFNQPYGDVWLHLRPLAYKKHPYQWSTIGKCIEHIENAQLQDVKDFFFHHYAPNNAVLVVSGNIETDEVKRLAEKWFGPIERREIAARNLPVEPKQTEFRSLHLERDVPYDAIYMAFHMGSRIDQDYYKVDLLSDILSNGQSSRIFQTLIKEKNLFSTIDAYLTGDFEPGLFVISGKLTEGVSMEDAEKAIWEVLDEVSATKADEYELQKVKNKIESSLVFSEISFLNKAMNIAQHEITGQAEDINLEVEKYNKVSTDDLQKMAQKILIKENCSTLYYHAKKQ</sequence>
<comment type="similarity">
    <text evidence="1">Belongs to the peptidase M16 family.</text>
</comment>
<dbReference type="PANTHER" id="PTHR43690:SF17">
    <property type="entry name" value="PROTEIN YHJJ"/>
    <property type="match status" value="1"/>
</dbReference>
<dbReference type="EMBL" id="QQWG01000003">
    <property type="protein sequence ID" value="RRG23659.1"/>
    <property type="molecule type" value="Genomic_DNA"/>
</dbReference>
<feature type="domain" description="Peptidase M16 C-terminal" evidence="7">
    <location>
        <begin position="169"/>
        <end position="344"/>
    </location>
</feature>
<dbReference type="InterPro" id="IPR011249">
    <property type="entry name" value="Metalloenz_LuxS/M16"/>
</dbReference>
<dbReference type="RefSeq" id="WP_125029700.1">
    <property type="nucleotide sequence ID" value="NZ_JAPXVP010000003.1"/>
</dbReference>
<dbReference type="InterPro" id="IPR050626">
    <property type="entry name" value="Peptidase_M16"/>
</dbReference>
<dbReference type="SUPFAM" id="SSF63411">
    <property type="entry name" value="LuxS/MPP-like metallohydrolase"/>
    <property type="match status" value="2"/>
</dbReference>
<evidence type="ECO:0000256" key="1">
    <source>
        <dbReference type="ARBA" id="ARBA00007261"/>
    </source>
</evidence>
<dbReference type="GO" id="GO:0046872">
    <property type="term" value="F:metal ion binding"/>
    <property type="evidence" value="ECO:0007669"/>
    <property type="project" value="InterPro"/>
</dbReference>
<dbReference type="PANTHER" id="PTHR43690">
    <property type="entry name" value="NARDILYSIN"/>
    <property type="match status" value="1"/>
</dbReference>
<dbReference type="Proteomes" id="UP000285794">
    <property type="component" value="Unassembled WGS sequence"/>
</dbReference>
<evidence type="ECO:0000256" key="4">
    <source>
        <dbReference type="ARBA" id="ARBA00022833"/>
    </source>
</evidence>
<dbReference type="GO" id="GO:0008237">
    <property type="term" value="F:metallopeptidase activity"/>
    <property type="evidence" value="ECO:0007669"/>
    <property type="project" value="UniProtKB-KW"/>
</dbReference>
<dbReference type="Gene3D" id="3.30.830.10">
    <property type="entry name" value="Metalloenzyme, LuxS/M16 peptidase-like"/>
    <property type="match status" value="2"/>
</dbReference>
<evidence type="ECO:0000313" key="9">
    <source>
        <dbReference type="Proteomes" id="UP000285794"/>
    </source>
</evidence>
<name>A0A425Y5U2_9BACT</name>
<comment type="caution">
    <text evidence="8">The sequence shown here is derived from an EMBL/GenBank/DDBJ whole genome shotgun (WGS) entry which is preliminary data.</text>
</comment>
<evidence type="ECO:0000256" key="2">
    <source>
        <dbReference type="ARBA" id="ARBA00022670"/>
    </source>
</evidence>
<organism evidence="8 9">
    <name type="scientific">Ancylomarina euxinus</name>
    <dbReference type="NCBI Taxonomy" id="2283627"/>
    <lineage>
        <taxon>Bacteria</taxon>
        <taxon>Pseudomonadati</taxon>
        <taxon>Bacteroidota</taxon>
        <taxon>Bacteroidia</taxon>
        <taxon>Marinilabiliales</taxon>
        <taxon>Marinifilaceae</taxon>
        <taxon>Ancylomarina</taxon>
    </lineage>
</organism>
<keyword evidence="3" id="KW-0378">Hydrolase</keyword>
<dbReference type="OrthoDB" id="9811314at2"/>
<evidence type="ECO:0000256" key="5">
    <source>
        <dbReference type="ARBA" id="ARBA00023049"/>
    </source>
</evidence>
<evidence type="ECO:0000313" key="8">
    <source>
        <dbReference type="EMBL" id="RRG23659.1"/>
    </source>
</evidence>
<gene>
    <name evidence="8" type="ORF">DWB61_04510</name>
</gene>
<dbReference type="InterPro" id="IPR007863">
    <property type="entry name" value="Peptidase_M16_C"/>
</dbReference>
<evidence type="ECO:0000256" key="3">
    <source>
        <dbReference type="ARBA" id="ARBA00022801"/>
    </source>
</evidence>
<reference evidence="8 9" key="1">
    <citation type="submission" date="2018-07" db="EMBL/GenBank/DDBJ databases">
        <title>Draft genome sequence of Ancylomarina sp. M1P.</title>
        <authorList>
            <person name="Yadav S."/>
            <person name="Villanueva L."/>
            <person name="Damste J.S.S."/>
        </authorList>
    </citation>
    <scope>NUCLEOTIDE SEQUENCE [LARGE SCALE GENOMIC DNA]</scope>
    <source>
        <strain evidence="8 9">M1P</strain>
    </source>
</reference>
<dbReference type="AlphaFoldDB" id="A0A425Y5U2"/>
<evidence type="ECO:0000259" key="6">
    <source>
        <dbReference type="Pfam" id="PF00675"/>
    </source>
</evidence>
<keyword evidence="9" id="KW-1185">Reference proteome</keyword>
<keyword evidence="2" id="KW-0645">Protease</keyword>